<dbReference type="InterPro" id="IPR043502">
    <property type="entry name" value="DNA/RNA_pol_sf"/>
</dbReference>
<gene>
    <name evidence="2" type="ORF">Tco_1121080</name>
</gene>
<dbReference type="PANTHER" id="PTHR34072">
    <property type="entry name" value="ENZYMATIC POLYPROTEIN-RELATED"/>
    <property type="match status" value="1"/>
</dbReference>
<dbReference type="Proteomes" id="UP001151760">
    <property type="component" value="Unassembled WGS sequence"/>
</dbReference>
<reference evidence="2" key="1">
    <citation type="journal article" date="2022" name="Int. J. Mol. Sci.">
        <title>Draft Genome of Tanacetum Coccineum: Genomic Comparison of Closely Related Tanacetum-Family Plants.</title>
        <authorList>
            <person name="Yamashiro T."/>
            <person name="Shiraishi A."/>
            <person name="Nakayama K."/>
            <person name="Satake H."/>
        </authorList>
    </citation>
    <scope>NUCLEOTIDE SEQUENCE</scope>
</reference>
<reference evidence="2" key="2">
    <citation type="submission" date="2022-01" db="EMBL/GenBank/DDBJ databases">
        <authorList>
            <person name="Yamashiro T."/>
            <person name="Shiraishi A."/>
            <person name="Satake H."/>
            <person name="Nakayama K."/>
        </authorList>
    </citation>
    <scope>NUCLEOTIDE SEQUENCE</scope>
</reference>
<dbReference type="Gene3D" id="3.30.70.270">
    <property type="match status" value="1"/>
</dbReference>
<accession>A0ABQ5IWP5</accession>
<keyword evidence="3" id="KW-1185">Reference proteome</keyword>
<evidence type="ECO:0008006" key="4">
    <source>
        <dbReference type="Google" id="ProtNLM"/>
    </source>
</evidence>
<comment type="caution">
    <text evidence="2">The sequence shown here is derived from an EMBL/GenBank/DDBJ whole genome shotgun (WGS) entry which is preliminary data.</text>
</comment>
<dbReference type="PANTHER" id="PTHR34072:SF52">
    <property type="entry name" value="RIBONUCLEASE H"/>
    <property type="match status" value="1"/>
</dbReference>
<feature type="transmembrane region" description="Helical" evidence="1">
    <location>
        <begin position="200"/>
        <end position="224"/>
    </location>
</feature>
<dbReference type="InterPro" id="IPR043128">
    <property type="entry name" value="Rev_trsase/Diguanyl_cyclase"/>
</dbReference>
<organism evidence="2 3">
    <name type="scientific">Tanacetum coccineum</name>
    <dbReference type="NCBI Taxonomy" id="301880"/>
    <lineage>
        <taxon>Eukaryota</taxon>
        <taxon>Viridiplantae</taxon>
        <taxon>Streptophyta</taxon>
        <taxon>Embryophyta</taxon>
        <taxon>Tracheophyta</taxon>
        <taxon>Spermatophyta</taxon>
        <taxon>Magnoliopsida</taxon>
        <taxon>eudicotyledons</taxon>
        <taxon>Gunneridae</taxon>
        <taxon>Pentapetalae</taxon>
        <taxon>asterids</taxon>
        <taxon>campanulids</taxon>
        <taxon>Asterales</taxon>
        <taxon>Asteraceae</taxon>
        <taxon>Asteroideae</taxon>
        <taxon>Anthemideae</taxon>
        <taxon>Anthemidinae</taxon>
        <taxon>Tanacetum</taxon>
    </lineage>
</organism>
<keyword evidence="1" id="KW-0812">Transmembrane</keyword>
<feature type="transmembrane region" description="Helical" evidence="1">
    <location>
        <begin position="258"/>
        <end position="280"/>
    </location>
</feature>
<evidence type="ECO:0000313" key="2">
    <source>
        <dbReference type="EMBL" id="GJU04650.1"/>
    </source>
</evidence>
<protein>
    <recommendedName>
        <fullName evidence="4">Reverse transcriptase/retrotransposon-derived protein RNase H-like domain-containing protein</fullName>
    </recommendedName>
</protein>
<keyword evidence="1" id="KW-1133">Transmembrane helix</keyword>
<name>A0ABQ5IWP5_9ASTR</name>
<dbReference type="SUPFAM" id="SSF56672">
    <property type="entry name" value="DNA/RNA polymerases"/>
    <property type="match status" value="1"/>
</dbReference>
<keyword evidence="1" id="KW-0472">Membrane</keyword>
<evidence type="ECO:0000313" key="3">
    <source>
        <dbReference type="Proteomes" id="UP001151760"/>
    </source>
</evidence>
<dbReference type="EMBL" id="BQNB010021270">
    <property type="protein sequence ID" value="GJU04650.1"/>
    <property type="molecule type" value="Genomic_DNA"/>
</dbReference>
<evidence type="ECO:0000256" key="1">
    <source>
        <dbReference type="SAM" id="Phobius"/>
    </source>
</evidence>
<proteinExistence type="predicted"/>
<sequence length="528" mass="59179">MTHHHPKGSFVPQAVLTRSDKLSTSGAEVNTVRPVNTTNTKAVNTVRPVNTTASKPIVNHPRPKTNAFKRGYSQSSRPFNRYYANKNSIVNTNVNTARVKHTTARDRAVVSENKGKGANAIKASACWIQVYNGLDPQKSLILLFYVPDLQQKEYKEKAVIDSGCSRNMTGNKCYLDEYEDYDGGFVSFGDGKGRISGKVFLLWFPGGSICYCRWFASWLGFIGLNMSKDSNDKKIDSIRLLNMHSREKDVALNPAASVYLMLLVDWLMLLHIVYAASLLISGAQQLSATRHGRVRLVDVRPTWNLSHRIDKDDTWRDNLGSWYYRNLHTSYCRDVIAKCPFQYLYANEEFTRGNSTIAVYDDKLYLTSEYGAKPRDFGTSLTKKLVSVVQSSINNKPQGRQMSTEETLYLIDAVSVSEVLEDSCCHAKIEAVKNWASPTTPTEIRQFLGLARLLSEIYQRFLKDCKKLCEAPILALPEGNDDFVVYCDASHQGIVGGGIRTLSKLRKVHGLVNMSATYATNLEIVTGC</sequence>